<accession>A0A4Y1Z6L2</accession>
<sequence length="38" mass="4062">MRLKRLITGLSSLSFTCLGCLSESAVDPPVIGSSHEQK</sequence>
<organism evidence="1 2">
    <name type="scientific">Sporolactobacillus inulinus</name>
    <dbReference type="NCBI Taxonomy" id="2078"/>
    <lineage>
        <taxon>Bacteria</taxon>
        <taxon>Bacillati</taxon>
        <taxon>Bacillota</taxon>
        <taxon>Bacilli</taxon>
        <taxon>Bacillales</taxon>
        <taxon>Sporolactobacillaceae</taxon>
        <taxon>Sporolactobacillus</taxon>
    </lineage>
</organism>
<name>A0A4Y1Z6L2_9BACL</name>
<dbReference type="Proteomes" id="UP000319716">
    <property type="component" value="Unassembled WGS sequence"/>
</dbReference>
<protein>
    <submittedName>
        <fullName evidence="1">Uncharacterized protein</fullName>
    </submittedName>
</protein>
<comment type="caution">
    <text evidence="1">The sequence shown here is derived from an EMBL/GenBank/DDBJ whole genome shotgun (WGS) entry which is preliminary data.</text>
</comment>
<evidence type="ECO:0000313" key="2">
    <source>
        <dbReference type="Proteomes" id="UP000319716"/>
    </source>
</evidence>
<dbReference type="EMBL" id="BEXB01000001">
    <property type="protein sequence ID" value="GAY74541.1"/>
    <property type="molecule type" value="Genomic_DNA"/>
</dbReference>
<proteinExistence type="predicted"/>
<reference evidence="1 2" key="1">
    <citation type="submission" date="2017-11" db="EMBL/GenBank/DDBJ databases">
        <title>Draft Genome Sequence of Sporolactobacillus inulinus NBRC 111894 Isolated from Koso, a Japanese Sugar-Vegetable Fermented Beverage.</title>
        <authorList>
            <person name="Chiou T.Y."/>
            <person name="Oshima K."/>
            <person name="Suda W."/>
            <person name="Hattori M."/>
            <person name="Takahashi T."/>
        </authorList>
    </citation>
    <scope>NUCLEOTIDE SEQUENCE [LARGE SCALE GENOMIC DNA]</scope>
    <source>
        <strain evidence="1 2">NBRC111894</strain>
    </source>
</reference>
<gene>
    <name evidence="1" type="ORF">NBRC111894_95</name>
</gene>
<evidence type="ECO:0000313" key="1">
    <source>
        <dbReference type="EMBL" id="GAY74541.1"/>
    </source>
</evidence>
<dbReference type="AlphaFoldDB" id="A0A4Y1Z6L2"/>